<dbReference type="Proteomes" id="UP000807342">
    <property type="component" value="Unassembled WGS sequence"/>
</dbReference>
<evidence type="ECO:0000313" key="3">
    <source>
        <dbReference type="EMBL" id="KAF9444627.1"/>
    </source>
</evidence>
<dbReference type="AlphaFoldDB" id="A0A9P5X765"/>
<keyword evidence="4" id="KW-1185">Reference proteome</keyword>
<keyword evidence="1" id="KW-0677">Repeat</keyword>
<dbReference type="InterPro" id="IPR027417">
    <property type="entry name" value="P-loop_NTPase"/>
</dbReference>
<evidence type="ECO:0000259" key="2">
    <source>
        <dbReference type="Pfam" id="PF24883"/>
    </source>
</evidence>
<dbReference type="Gene3D" id="3.40.50.300">
    <property type="entry name" value="P-loop containing nucleotide triphosphate hydrolases"/>
    <property type="match status" value="1"/>
</dbReference>
<reference evidence="3" key="1">
    <citation type="submission" date="2020-11" db="EMBL/GenBank/DDBJ databases">
        <authorList>
            <consortium name="DOE Joint Genome Institute"/>
            <person name="Ahrendt S."/>
            <person name="Riley R."/>
            <person name="Andreopoulos W."/>
            <person name="Labutti K."/>
            <person name="Pangilinan J."/>
            <person name="Ruiz-Duenas F.J."/>
            <person name="Barrasa J.M."/>
            <person name="Sanchez-Garcia M."/>
            <person name="Camarero S."/>
            <person name="Miyauchi S."/>
            <person name="Serrano A."/>
            <person name="Linde D."/>
            <person name="Babiker R."/>
            <person name="Drula E."/>
            <person name="Ayuso-Fernandez I."/>
            <person name="Pacheco R."/>
            <person name="Padilla G."/>
            <person name="Ferreira P."/>
            <person name="Barriuso J."/>
            <person name="Kellner H."/>
            <person name="Castanera R."/>
            <person name="Alfaro M."/>
            <person name="Ramirez L."/>
            <person name="Pisabarro A.G."/>
            <person name="Kuo A."/>
            <person name="Tritt A."/>
            <person name="Lipzen A."/>
            <person name="He G."/>
            <person name="Yan M."/>
            <person name="Ng V."/>
            <person name="Cullen D."/>
            <person name="Martin F."/>
            <person name="Rosso M.-N."/>
            <person name="Henrissat B."/>
            <person name="Hibbett D."/>
            <person name="Martinez A.T."/>
            <person name="Grigoriev I.V."/>
        </authorList>
    </citation>
    <scope>NUCLEOTIDE SEQUENCE</scope>
    <source>
        <strain evidence="3">MF-IS2</strain>
    </source>
</reference>
<feature type="domain" description="Nephrocystin 3-like N-terminal" evidence="2">
    <location>
        <begin position="125"/>
        <end position="285"/>
    </location>
</feature>
<evidence type="ECO:0000256" key="1">
    <source>
        <dbReference type="ARBA" id="ARBA00022737"/>
    </source>
</evidence>
<proteinExistence type="predicted"/>
<dbReference type="OrthoDB" id="5967843at2759"/>
<gene>
    <name evidence="3" type="ORF">P691DRAFT_807103</name>
</gene>
<dbReference type="EMBL" id="MU151360">
    <property type="protein sequence ID" value="KAF9444627.1"/>
    <property type="molecule type" value="Genomic_DNA"/>
</dbReference>
<dbReference type="InterPro" id="IPR056884">
    <property type="entry name" value="NPHP3-like_N"/>
</dbReference>
<dbReference type="SUPFAM" id="SSF52540">
    <property type="entry name" value="P-loop containing nucleoside triphosphate hydrolases"/>
    <property type="match status" value="1"/>
</dbReference>
<evidence type="ECO:0000313" key="4">
    <source>
        <dbReference type="Proteomes" id="UP000807342"/>
    </source>
</evidence>
<accession>A0A9P5X765</accession>
<name>A0A9P5X765_9AGAR</name>
<dbReference type="PANTHER" id="PTHR10039:SF17">
    <property type="entry name" value="FUNGAL STAND N-TERMINAL GOODBYE DOMAIN-CONTAINING PROTEIN-RELATED"/>
    <property type="match status" value="1"/>
</dbReference>
<protein>
    <recommendedName>
        <fullName evidence="2">Nephrocystin 3-like N-terminal domain-containing protein</fullName>
    </recommendedName>
</protein>
<sequence length="736" mass="83374">MAKSWYQWLFGSWLDNHAGQSHSNGDSAAGRATLQAEDFEQPSPDTVERRSPRKQDLTLARTGSLHQAHDFVLNYPVFHDGSTSNDSEAIKTLAQYVLIGTEFDSGAREPPPRCHEKTRKSFIAKIQNWFHNPRREKKMLWLNGPTGVGKSAIMQTFAEIAAQFGRLGAGIFFSRASQRSAPEKVVPTLAFQLAVTIPSYRAYIVEQLTLNPLLLNKSMREQFYKLIAEPFAIRKICTPDDLWCMLLDGLDECQAEDAQCSIVQLISDFIHQYPDVPLVWIIASRPEEHLRVKFSLPDMSPIHWSLHVPIDEAEACEDVQLYLRSGFEAVRLKYPNATPSDWPSDEDFSKLAIAASGLFVFASTIIRFVEEPGLSDPVSQLQVVLQIIRGRGLTTAFNENPFAILDALYSQILSRLHPNALRCVRLLLGHSILRGNVWASPEPGVFPYTLLSVSNLLGLQPNVVYGALQKLHSVLHIPSRDSANQQHIIFLHGSFIDYITDPRRSQSFAIDPNEVHSYIWRCYHRIIQEANESTDVEYGDPSKTTLSWPCADREETKCLSSNLLREARYLWAHYLVPTCYCTYSMLSPLPSRSISLTVSEKLSILEDIDYNILSENYCGLHDRHVFAFCTWFLDCWNSLREELESRQLIKEIPISEFPLNSIATTKLAWVCEASLLGLCSTRYYSNDGKVMWQLTLPRYCIIDLMDGGRPVPFAKTRVLSYGTSITRAVLAQTLRS</sequence>
<dbReference type="Pfam" id="PF24883">
    <property type="entry name" value="NPHP3_N"/>
    <property type="match status" value="1"/>
</dbReference>
<comment type="caution">
    <text evidence="3">The sequence shown here is derived from an EMBL/GenBank/DDBJ whole genome shotgun (WGS) entry which is preliminary data.</text>
</comment>
<organism evidence="3 4">
    <name type="scientific">Macrolepiota fuliginosa MF-IS2</name>
    <dbReference type="NCBI Taxonomy" id="1400762"/>
    <lineage>
        <taxon>Eukaryota</taxon>
        <taxon>Fungi</taxon>
        <taxon>Dikarya</taxon>
        <taxon>Basidiomycota</taxon>
        <taxon>Agaricomycotina</taxon>
        <taxon>Agaricomycetes</taxon>
        <taxon>Agaricomycetidae</taxon>
        <taxon>Agaricales</taxon>
        <taxon>Agaricineae</taxon>
        <taxon>Agaricaceae</taxon>
        <taxon>Macrolepiota</taxon>
    </lineage>
</organism>
<dbReference type="PANTHER" id="PTHR10039">
    <property type="entry name" value="AMELOGENIN"/>
    <property type="match status" value="1"/>
</dbReference>